<evidence type="ECO:0000259" key="6">
    <source>
        <dbReference type="PROSITE" id="PS51762"/>
    </source>
</evidence>
<name>A0ABU5MW02_9BACT</name>
<evidence type="ECO:0000256" key="1">
    <source>
        <dbReference type="ARBA" id="ARBA00006865"/>
    </source>
</evidence>
<keyword evidence="3" id="KW-0378">Hydrolase</keyword>
<dbReference type="RefSeq" id="WP_322608187.1">
    <property type="nucleotide sequence ID" value="NZ_JARVCO010000007.1"/>
</dbReference>
<feature type="chain" id="PRO_5046354665" evidence="5">
    <location>
        <begin position="19"/>
        <end position="303"/>
    </location>
</feature>
<evidence type="ECO:0000256" key="3">
    <source>
        <dbReference type="ARBA" id="ARBA00022801"/>
    </source>
</evidence>
<proteinExistence type="inferred from homology"/>
<dbReference type="PANTHER" id="PTHR10963">
    <property type="entry name" value="GLYCOSYL HYDROLASE-RELATED"/>
    <property type="match status" value="1"/>
</dbReference>
<keyword evidence="2 5" id="KW-0732">Signal</keyword>
<accession>A0ABU5MW02</accession>
<dbReference type="SUPFAM" id="SSF49899">
    <property type="entry name" value="Concanavalin A-like lectins/glucanases"/>
    <property type="match status" value="1"/>
</dbReference>
<feature type="signal peptide" evidence="5">
    <location>
        <begin position="1"/>
        <end position="18"/>
    </location>
</feature>
<dbReference type="InterPro" id="IPR000757">
    <property type="entry name" value="Beta-glucanase-like"/>
</dbReference>
<comment type="similarity">
    <text evidence="1">Belongs to the glycosyl hydrolase 16 family.</text>
</comment>
<sequence length="303" mass="34882">MKTLIFIAASLLCTTALSNDWKDIPVPAPAGTNRVWKLQPQSDDFNYTHPVKEGKSRLFDKWIDFYHHPWSGPGLTLWDRDHVIVTNGCLEIPASRIMHNGLKKINTGCISSNTEVHYPLFIEARAKISNSVLASDVWMLSRDSTQEIDILEAYGADWSENADADQTWFSHRLHLSHHVFIRDPFQDYQPKDDGSWLYNEKPWREDFHCIGVHWKDPWNLDYYVDGKLVRSVSGENIIDPKGFTGGTGLSKKMDIIINVEDQDWRSSQKITPSDAELENKEDHTYRVDWIRVYKPVQAGISNP</sequence>
<gene>
    <name evidence="7" type="ORF">P9H32_07070</name>
</gene>
<organism evidence="7 8">
    <name type="scientific">Pontiella agarivorans</name>
    <dbReference type="NCBI Taxonomy" id="3038953"/>
    <lineage>
        <taxon>Bacteria</taxon>
        <taxon>Pseudomonadati</taxon>
        <taxon>Kiritimatiellota</taxon>
        <taxon>Kiritimatiellia</taxon>
        <taxon>Kiritimatiellales</taxon>
        <taxon>Pontiellaceae</taxon>
        <taxon>Pontiella</taxon>
    </lineage>
</organism>
<dbReference type="InterPro" id="IPR013320">
    <property type="entry name" value="ConA-like_dom_sf"/>
</dbReference>
<dbReference type="PROSITE" id="PS51762">
    <property type="entry name" value="GH16_2"/>
    <property type="match status" value="1"/>
</dbReference>
<dbReference type="Gene3D" id="2.60.120.200">
    <property type="match status" value="1"/>
</dbReference>
<dbReference type="PANTHER" id="PTHR10963:SF55">
    <property type="entry name" value="GLYCOSIDE HYDROLASE FAMILY 16 PROTEIN"/>
    <property type="match status" value="1"/>
</dbReference>
<keyword evidence="4" id="KW-0326">Glycosidase</keyword>
<comment type="caution">
    <text evidence="7">The sequence shown here is derived from an EMBL/GenBank/DDBJ whole genome shotgun (WGS) entry which is preliminary data.</text>
</comment>
<dbReference type="Proteomes" id="UP001290861">
    <property type="component" value="Unassembled WGS sequence"/>
</dbReference>
<dbReference type="InterPro" id="IPR016287">
    <property type="entry name" value="Beta_agarase"/>
</dbReference>
<evidence type="ECO:0000313" key="7">
    <source>
        <dbReference type="EMBL" id="MDZ8118390.1"/>
    </source>
</evidence>
<reference evidence="7 8" key="1">
    <citation type="journal article" date="2024" name="Appl. Environ. Microbiol.">
        <title>Pontiella agarivorans sp. nov., a novel marine anaerobic bacterium capable of degrading macroalgal polysaccharides and fixing nitrogen.</title>
        <authorList>
            <person name="Liu N."/>
            <person name="Kivenson V."/>
            <person name="Peng X."/>
            <person name="Cui Z."/>
            <person name="Lankiewicz T.S."/>
            <person name="Gosselin K.M."/>
            <person name="English C.J."/>
            <person name="Blair E.M."/>
            <person name="O'Malley M.A."/>
            <person name="Valentine D.L."/>
        </authorList>
    </citation>
    <scope>NUCLEOTIDE SEQUENCE [LARGE SCALE GENOMIC DNA]</scope>
    <source>
        <strain evidence="7 8">NLcol2</strain>
    </source>
</reference>
<protein>
    <submittedName>
        <fullName evidence="7">Family 16 glycosylhydrolase</fullName>
    </submittedName>
</protein>
<dbReference type="EMBL" id="JARVCO010000007">
    <property type="protein sequence ID" value="MDZ8118390.1"/>
    <property type="molecule type" value="Genomic_DNA"/>
</dbReference>
<dbReference type="PIRSF" id="PIRSF001097">
    <property type="entry name" value="Agarase"/>
    <property type="match status" value="1"/>
</dbReference>
<evidence type="ECO:0000256" key="5">
    <source>
        <dbReference type="SAM" id="SignalP"/>
    </source>
</evidence>
<keyword evidence="8" id="KW-1185">Reference proteome</keyword>
<feature type="domain" description="GH16" evidence="6">
    <location>
        <begin position="19"/>
        <end position="298"/>
    </location>
</feature>
<dbReference type="CDD" id="cd02178">
    <property type="entry name" value="GH16_beta_agarase"/>
    <property type="match status" value="1"/>
</dbReference>
<evidence type="ECO:0000313" key="8">
    <source>
        <dbReference type="Proteomes" id="UP001290861"/>
    </source>
</evidence>
<dbReference type="Pfam" id="PF00722">
    <property type="entry name" value="Glyco_hydro_16"/>
    <property type="match status" value="1"/>
</dbReference>
<evidence type="ECO:0000256" key="4">
    <source>
        <dbReference type="ARBA" id="ARBA00023295"/>
    </source>
</evidence>
<evidence type="ECO:0000256" key="2">
    <source>
        <dbReference type="ARBA" id="ARBA00022729"/>
    </source>
</evidence>
<dbReference type="InterPro" id="IPR050546">
    <property type="entry name" value="Glycosyl_Hydrlase_16"/>
</dbReference>